<dbReference type="AlphaFoldDB" id="A0A317KSJ2"/>
<dbReference type="EMBL" id="QGTD01000021">
    <property type="protein sequence ID" value="PWU66551.1"/>
    <property type="molecule type" value="Genomic_DNA"/>
</dbReference>
<proteinExistence type="predicted"/>
<gene>
    <name evidence="1" type="ORF">DLJ74_19190</name>
</gene>
<dbReference type="Proteomes" id="UP000245624">
    <property type="component" value="Unassembled WGS sequence"/>
</dbReference>
<name>A0A317KSJ2_9BACI</name>
<organism evidence="1 2">
    <name type="scientific">Gracilibacillus dipsosauri</name>
    <dbReference type="NCBI Taxonomy" id="178340"/>
    <lineage>
        <taxon>Bacteria</taxon>
        <taxon>Bacillati</taxon>
        <taxon>Bacillota</taxon>
        <taxon>Bacilli</taxon>
        <taxon>Bacillales</taxon>
        <taxon>Bacillaceae</taxon>
        <taxon>Gracilibacillus</taxon>
    </lineage>
</organism>
<keyword evidence="2" id="KW-1185">Reference proteome</keyword>
<accession>A0A317KSJ2</accession>
<reference evidence="1 2" key="1">
    <citation type="submission" date="2018-05" db="EMBL/GenBank/DDBJ databases">
        <title>Genomic analysis of Gracilibacillus dipsosauri DD1 reveals novel features of a salt-tolerant amylase.</title>
        <authorList>
            <person name="Deutch C.E."/>
            <person name="Yang S."/>
        </authorList>
    </citation>
    <scope>NUCLEOTIDE SEQUENCE [LARGE SCALE GENOMIC DNA]</scope>
    <source>
        <strain evidence="1 2">DD1</strain>
    </source>
</reference>
<dbReference type="RefSeq" id="WP_109985686.1">
    <property type="nucleotide sequence ID" value="NZ_QGTD01000021.1"/>
</dbReference>
<sequence length="73" mass="8385">MKSIDEIVQRGGKLDIYFHDCQTKEEALNKLSPFEDSLGDKGEVHEKETDDCNWVCIDTGEIVITAFYEKEVM</sequence>
<evidence type="ECO:0000313" key="2">
    <source>
        <dbReference type="Proteomes" id="UP000245624"/>
    </source>
</evidence>
<protein>
    <submittedName>
        <fullName evidence="1">Uncharacterized protein</fullName>
    </submittedName>
</protein>
<comment type="caution">
    <text evidence="1">The sequence shown here is derived from an EMBL/GenBank/DDBJ whole genome shotgun (WGS) entry which is preliminary data.</text>
</comment>
<evidence type="ECO:0000313" key="1">
    <source>
        <dbReference type="EMBL" id="PWU66551.1"/>
    </source>
</evidence>